<name>A0AAV9F2F2_ACOCL</name>
<dbReference type="EMBL" id="JAUJYO010000004">
    <property type="protein sequence ID" value="KAK1319961.1"/>
    <property type="molecule type" value="Genomic_DNA"/>
</dbReference>
<organism evidence="7 8">
    <name type="scientific">Acorus calamus</name>
    <name type="common">Sweet flag</name>
    <dbReference type="NCBI Taxonomy" id="4465"/>
    <lineage>
        <taxon>Eukaryota</taxon>
        <taxon>Viridiplantae</taxon>
        <taxon>Streptophyta</taxon>
        <taxon>Embryophyta</taxon>
        <taxon>Tracheophyta</taxon>
        <taxon>Spermatophyta</taxon>
        <taxon>Magnoliopsida</taxon>
        <taxon>Liliopsida</taxon>
        <taxon>Acoraceae</taxon>
        <taxon>Acorus</taxon>
    </lineage>
</organism>
<dbReference type="SUPFAM" id="SSF101941">
    <property type="entry name" value="NAC domain"/>
    <property type="match status" value="1"/>
</dbReference>
<dbReference type="GO" id="GO:0000976">
    <property type="term" value="F:transcription cis-regulatory region binding"/>
    <property type="evidence" value="ECO:0007669"/>
    <property type="project" value="TreeGrafter"/>
</dbReference>
<feature type="domain" description="NAC" evidence="6">
    <location>
        <begin position="56"/>
        <end position="217"/>
    </location>
</feature>
<evidence type="ECO:0000313" key="7">
    <source>
        <dbReference type="EMBL" id="KAK1319961.1"/>
    </source>
</evidence>
<evidence type="ECO:0000256" key="4">
    <source>
        <dbReference type="ARBA" id="ARBA00023242"/>
    </source>
</evidence>
<evidence type="ECO:0000256" key="5">
    <source>
        <dbReference type="SAM" id="MobiDB-lite"/>
    </source>
</evidence>
<protein>
    <submittedName>
        <fullName evidence="7">NAC domain-containing protein 8</fullName>
    </submittedName>
</protein>
<gene>
    <name evidence="7" type="primary">NAC008</name>
    <name evidence="7" type="ORF">QJS10_CPB04g01503</name>
</gene>
<dbReference type="GO" id="GO:0003700">
    <property type="term" value="F:DNA-binding transcription factor activity"/>
    <property type="evidence" value="ECO:0007669"/>
    <property type="project" value="InterPro"/>
</dbReference>
<dbReference type="InterPro" id="IPR036093">
    <property type="entry name" value="NAC_dom_sf"/>
</dbReference>
<keyword evidence="2" id="KW-0238">DNA-binding</keyword>
<dbReference type="GO" id="GO:0005634">
    <property type="term" value="C:nucleus"/>
    <property type="evidence" value="ECO:0007669"/>
    <property type="project" value="TreeGrafter"/>
</dbReference>
<dbReference type="PROSITE" id="PS51005">
    <property type="entry name" value="NAC"/>
    <property type="match status" value="1"/>
</dbReference>
<dbReference type="AlphaFoldDB" id="A0AAV9F2F2"/>
<evidence type="ECO:0000256" key="2">
    <source>
        <dbReference type="ARBA" id="ARBA00023125"/>
    </source>
</evidence>
<dbReference type="PANTHER" id="PTHR31079">
    <property type="entry name" value="NAC DOMAIN-CONTAINING PROTEIN 73"/>
    <property type="match status" value="1"/>
</dbReference>
<reference evidence="7" key="1">
    <citation type="journal article" date="2023" name="Nat. Commun.">
        <title>Diploid and tetraploid genomes of Acorus and the evolution of monocots.</title>
        <authorList>
            <person name="Ma L."/>
            <person name="Liu K.W."/>
            <person name="Li Z."/>
            <person name="Hsiao Y.Y."/>
            <person name="Qi Y."/>
            <person name="Fu T."/>
            <person name="Tang G.D."/>
            <person name="Zhang D."/>
            <person name="Sun W.H."/>
            <person name="Liu D.K."/>
            <person name="Li Y."/>
            <person name="Chen G.Z."/>
            <person name="Liu X.D."/>
            <person name="Liao X.Y."/>
            <person name="Jiang Y.T."/>
            <person name="Yu X."/>
            <person name="Hao Y."/>
            <person name="Huang J."/>
            <person name="Zhao X.W."/>
            <person name="Ke S."/>
            <person name="Chen Y.Y."/>
            <person name="Wu W.L."/>
            <person name="Hsu J.L."/>
            <person name="Lin Y.F."/>
            <person name="Huang M.D."/>
            <person name="Li C.Y."/>
            <person name="Huang L."/>
            <person name="Wang Z.W."/>
            <person name="Zhao X."/>
            <person name="Zhong W.Y."/>
            <person name="Peng D.H."/>
            <person name="Ahmad S."/>
            <person name="Lan S."/>
            <person name="Zhang J.S."/>
            <person name="Tsai W.C."/>
            <person name="Van de Peer Y."/>
            <person name="Liu Z.J."/>
        </authorList>
    </citation>
    <scope>NUCLEOTIDE SEQUENCE</scope>
    <source>
        <strain evidence="7">CP</strain>
    </source>
</reference>
<dbReference type="Pfam" id="PF02365">
    <property type="entry name" value="NAM"/>
    <property type="match status" value="1"/>
</dbReference>
<evidence type="ECO:0000313" key="8">
    <source>
        <dbReference type="Proteomes" id="UP001180020"/>
    </source>
</evidence>
<accession>A0AAV9F2F2</accession>
<dbReference type="Gene3D" id="2.170.150.80">
    <property type="entry name" value="NAC domain"/>
    <property type="match status" value="1"/>
</dbReference>
<keyword evidence="3" id="KW-0804">Transcription</keyword>
<sequence>MARSWLIDSRGIAKKVKNPTYSNYQIKEWGLEANRQCPKCSHRIDNSDVAVEWPGLPAGVKFDPSDVELLEHLAGKVGLNDSKSHLFIDEFIPTLDEQDGICYTHPQNLPGVKKDGGSVHFFHRAANAYSTGQRKRRKIHNKHGVPAEHIRWHKTGKTKPVIDNGIQKGFKKIMVLYRSSKKGSKPDRANWVMHQYHLGTEEDEKDGELVVSKVFYQMQAKETEKAEPELVEKESDILTSKVIPRTPKTNTPHPPRLRKHPLYNEDEDEDAEHQLPGKDAEFMEPQLQSSPVHLEEIQSHPAWWAGQSHAAENPNSSFIDDLLLCHEELDSFPSIEDSGLASCGIPDLDNIELDTPPDFQLAIRDCQSDELIQANKGCESVVAWRASEHKERCLKNGTQ</sequence>
<reference evidence="7" key="2">
    <citation type="submission" date="2023-06" db="EMBL/GenBank/DDBJ databases">
        <authorList>
            <person name="Ma L."/>
            <person name="Liu K.-W."/>
            <person name="Li Z."/>
            <person name="Hsiao Y.-Y."/>
            <person name="Qi Y."/>
            <person name="Fu T."/>
            <person name="Tang G."/>
            <person name="Zhang D."/>
            <person name="Sun W.-H."/>
            <person name="Liu D.-K."/>
            <person name="Li Y."/>
            <person name="Chen G.-Z."/>
            <person name="Liu X.-D."/>
            <person name="Liao X.-Y."/>
            <person name="Jiang Y.-T."/>
            <person name="Yu X."/>
            <person name="Hao Y."/>
            <person name="Huang J."/>
            <person name="Zhao X.-W."/>
            <person name="Ke S."/>
            <person name="Chen Y.-Y."/>
            <person name="Wu W.-L."/>
            <person name="Hsu J.-L."/>
            <person name="Lin Y.-F."/>
            <person name="Huang M.-D."/>
            <person name="Li C.-Y."/>
            <person name="Huang L."/>
            <person name="Wang Z.-W."/>
            <person name="Zhao X."/>
            <person name="Zhong W.-Y."/>
            <person name="Peng D.-H."/>
            <person name="Ahmad S."/>
            <person name="Lan S."/>
            <person name="Zhang J.-S."/>
            <person name="Tsai W.-C."/>
            <person name="Van De Peer Y."/>
            <person name="Liu Z.-J."/>
        </authorList>
    </citation>
    <scope>NUCLEOTIDE SEQUENCE</scope>
    <source>
        <strain evidence="7">CP</strain>
        <tissue evidence="7">Leaves</tissue>
    </source>
</reference>
<feature type="region of interest" description="Disordered" evidence="5">
    <location>
        <begin position="241"/>
        <end position="261"/>
    </location>
</feature>
<comment type="caution">
    <text evidence="7">The sequence shown here is derived from an EMBL/GenBank/DDBJ whole genome shotgun (WGS) entry which is preliminary data.</text>
</comment>
<keyword evidence="8" id="KW-1185">Reference proteome</keyword>
<evidence type="ECO:0000256" key="1">
    <source>
        <dbReference type="ARBA" id="ARBA00023015"/>
    </source>
</evidence>
<dbReference type="InterPro" id="IPR003441">
    <property type="entry name" value="NAC-dom"/>
</dbReference>
<keyword evidence="4" id="KW-0539">Nucleus</keyword>
<keyword evidence="1" id="KW-0805">Transcription regulation</keyword>
<proteinExistence type="predicted"/>
<evidence type="ECO:0000256" key="3">
    <source>
        <dbReference type="ARBA" id="ARBA00023163"/>
    </source>
</evidence>
<evidence type="ECO:0000259" key="6">
    <source>
        <dbReference type="PROSITE" id="PS51005"/>
    </source>
</evidence>
<dbReference type="FunFam" id="2.170.150.80:FF:000009">
    <property type="entry name" value="NAC domain-containing protein 8"/>
    <property type="match status" value="1"/>
</dbReference>
<dbReference type="InterPro" id="IPR044799">
    <property type="entry name" value="SOG1-like"/>
</dbReference>
<dbReference type="PANTHER" id="PTHR31079:SF2">
    <property type="entry name" value="NAC DOMAIN CONTAINING PROTEIN 44-RELATED"/>
    <property type="match status" value="1"/>
</dbReference>
<dbReference type="Proteomes" id="UP001180020">
    <property type="component" value="Unassembled WGS sequence"/>
</dbReference>